<keyword evidence="3" id="KW-0520">NAD</keyword>
<accession>A0A0F9RXT4</accession>
<dbReference type="InterPro" id="IPR006140">
    <property type="entry name" value="D-isomer_DH_NAD-bd"/>
</dbReference>
<keyword evidence="2" id="KW-0560">Oxidoreductase</keyword>
<dbReference type="PANTHER" id="PTHR43761">
    <property type="entry name" value="D-ISOMER SPECIFIC 2-HYDROXYACID DEHYDROGENASE FAMILY PROTEIN (AFU_ORTHOLOGUE AFUA_1G13630)"/>
    <property type="match status" value="1"/>
</dbReference>
<dbReference type="Pfam" id="PF02826">
    <property type="entry name" value="2-Hacid_dh_C"/>
    <property type="match status" value="1"/>
</dbReference>
<evidence type="ECO:0000256" key="2">
    <source>
        <dbReference type="ARBA" id="ARBA00023002"/>
    </source>
</evidence>
<sequence length="314" mass="33731">MNITILDNATLAKTSLTCIEQLGKLTTYELTSPEQVIEHCQGADVLITNKAVLTRDTISQLTQLKLICVSATGTNNVDLEAAKEFGIAVTNVAGYSTPSVVQHTFSLITNLLGNTHRYQADCQQGAWQKSEMFCILDYSFNDLQGKTFAIIGGGTLGKGVAKVAEAFGANIIVAERKGAACRDGRTPFEDVIKTADIISVHCPLTDETRDLIALNELKMMKPSSIIINTARGGIINEADLATALEQNLIAGAGVDVLTKEPAELSNPLANYKGNNLLLTPHIAWASTESIVRLINEVSLNIAAFNKGESRNRLV</sequence>
<comment type="caution">
    <text evidence="6">The sequence shown here is derived from an EMBL/GenBank/DDBJ whole genome shotgun (WGS) entry which is preliminary data.</text>
</comment>
<dbReference type="SUPFAM" id="SSF51735">
    <property type="entry name" value="NAD(P)-binding Rossmann-fold domains"/>
    <property type="match status" value="1"/>
</dbReference>
<dbReference type="InterPro" id="IPR050418">
    <property type="entry name" value="D-iso_2-hydroxyacid_DH_PdxB"/>
</dbReference>
<name>A0A0F9RXT4_9ZZZZ</name>
<dbReference type="PROSITE" id="PS00671">
    <property type="entry name" value="D_2_HYDROXYACID_DH_3"/>
    <property type="match status" value="1"/>
</dbReference>
<proteinExistence type="inferred from homology"/>
<dbReference type="InterPro" id="IPR006139">
    <property type="entry name" value="D-isomer_2_OHA_DH_cat_dom"/>
</dbReference>
<dbReference type="Gene3D" id="3.40.50.720">
    <property type="entry name" value="NAD(P)-binding Rossmann-like Domain"/>
    <property type="match status" value="2"/>
</dbReference>
<reference evidence="6" key="1">
    <citation type="journal article" date="2015" name="Nature">
        <title>Complex archaea that bridge the gap between prokaryotes and eukaryotes.</title>
        <authorList>
            <person name="Spang A."/>
            <person name="Saw J.H."/>
            <person name="Jorgensen S.L."/>
            <person name="Zaremba-Niedzwiedzka K."/>
            <person name="Martijn J."/>
            <person name="Lind A.E."/>
            <person name="van Eijk R."/>
            <person name="Schleper C."/>
            <person name="Guy L."/>
            <person name="Ettema T.J."/>
        </authorList>
    </citation>
    <scope>NUCLEOTIDE SEQUENCE</scope>
</reference>
<dbReference type="CDD" id="cd12162">
    <property type="entry name" value="2-Hacid_dh_4"/>
    <property type="match status" value="1"/>
</dbReference>
<dbReference type="Pfam" id="PF00389">
    <property type="entry name" value="2-Hacid_dh"/>
    <property type="match status" value="1"/>
</dbReference>
<evidence type="ECO:0008006" key="7">
    <source>
        <dbReference type="Google" id="ProtNLM"/>
    </source>
</evidence>
<evidence type="ECO:0000259" key="5">
    <source>
        <dbReference type="Pfam" id="PF02826"/>
    </source>
</evidence>
<dbReference type="InterPro" id="IPR036291">
    <property type="entry name" value="NAD(P)-bd_dom_sf"/>
</dbReference>
<feature type="domain" description="D-isomer specific 2-hydroxyacid dehydrogenase catalytic" evidence="4">
    <location>
        <begin position="14"/>
        <end position="312"/>
    </location>
</feature>
<dbReference type="GO" id="GO:0016616">
    <property type="term" value="F:oxidoreductase activity, acting on the CH-OH group of donors, NAD or NADP as acceptor"/>
    <property type="evidence" value="ECO:0007669"/>
    <property type="project" value="InterPro"/>
</dbReference>
<evidence type="ECO:0000256" key="3">
    <source>
        <dbReference type="ARBA" id="ARBA00023027"/>
    </source>
</evidence>
<gene>
    <name evidence="6" type="ORF">LCGC14_0841120</name>
</gene>
<organism evidence="6">
    <name type="scientific">marine sediment metagenome</name>
    <dbReference type="NCBI Taxonomy" id="412755"/>
    <lineage>
        <taxon>unclassified sequences</taxon>
        <taxon>metagenomes</taxon>
        <taxon>ecological metagenomes</taxon>
    </lineage>
</organism>
<dbReference type="PANTHER" id="PTHR43761:SF1">
    <property type="entry name" value="D-ISOMER SPECIFIC 2-HYDROXYACID DEHYDROGENASE CATALYTIC DOMAIN-CONTAINING PROTEIN-RELATED"/>
    <property type="match status" value="1"/>
</dbReference>
<evidence type="ECO:0000259" key="4">
    <source>
        <dbReference type="Pfam" id="PF00389"/>
    </source>
</evidence>
<evidence type="ECO:0000256" key="1">
    <source>
        <dbReference type="ARBA" id="ARBA00005854"/>
    </source>
</evidence>
<dbReference type="SUPFAM" id="SSF52283">
    <property type="entry name" value="Formate/glycerate dehydrogenase catalytic domain-like"/>
    <property type="match status" value="1"/>
</dbReference>
<dbReference type="EMBL" id="LAZR01002462">
    <property type="protein sequence ID" value="KKN29736.1"/>
    <property type="molecule type" value="Genomic_DNA"/>
</dbReference>
<dbReference type="InterPro" id="IPR029753">
    <property type="entry name" value="D-isomer_DH_CS"/>
</dbReference>
<dbReference type="GO" id="GO:0051287">
    <property type="term" value="F:NAD binding"/>
    <property type="evidence" value="ECO:0007669"/>
    <property type="project" value="InterPro"/>
</dbReference>
<dbReference type="AlphaFoldDB" id="A0A0F9RXT4"/>
<evidence type="ECO:0000313" key="6">
    <source>
        <dbReference type="EMBL" id="KKN29736.1"/>
    </source>
</evidence>
<comment type="similarity">
    <text evidence="1">Belongs to the D-isomer specific 2-hydroxyacid dehydrogenase family.</text>
</comment>
<protein>
    <recommendedName>
        <fullName evidence="7">Glycerate dehydrogenase</fullName>
    </recommendedName>
</protein>
<feature type="domain" description="D-isomer specific 2-hydroxyacid dehydrogenase NAD-binding" evidence="5">
    <location>
        <begin position="106"/>
        <end position="283"/>
    </location>
</feature>